<gene>
    <name evidence="5" type="primary">rpmF</name>
    <name evidence="7" type="ORF">A2756_01090</name>
</gene>
<evidence type="ECO:0000256" key="2">
    <source>
        <dbReference type="ARBA" id="ARBA00022980"/>
    </source>
</evidence>
<dbReference type="Pfam" id="PF01783">
    <property type="entry name" value="Ribosomal_L32p"/>
    <property type="match status" value="1"/>
</dbReference>
<dbReference type="PANTHER" id="PTHR35534:SF1">
    <property type="entry name" value="LARGE RIBOSOMAL SUBUNIT PROTEIN BL32"/>
    <property type="match status" value="1"/>
</dbReference>
<dbReference type="EMBL" id="MHNL01000007">
    <property type="protein sequence ID" value="OGZ45206.1"/>
    <property type="molecule type" value="Genomic_DNA"/>
</dbReference>
<keyword evidence="2 5" id="KW-0689">Ribosomal protein</keyword>
<dbReference type="STRING" id="1802115.A2756_01090"/>
<dbReference type="PANTHER" id="PTHR35534">
    <property type="entry name" value="50S RIBOSOMAL PROTEIN L32"/>
    <property type="match status" value="1"/>
</dbReference>
<dbReference type="GO" id="GO:0015934">
    <property type="term" value="C:large ribosomal subunit"/>
    <property type="evidence" value="ECO:0007669"/>
    <property type="project" value="InterPro"/>
</dbReference>
<dbReference type="InterPro" id="IPR011332">
    <property type="entry name" value="Ribosomal_zn-bd"/>
</dbReference>
<reference evidence="7 8" key="1">
    <citation type="journal article" date="2016" name="Nat. Commun.">
        <title>Thousands of microbial genomes shed light on interconnected biogeochemical processes in an aquifer system.</title>
        <authorList>
            <person name="Anantharaman K."/>
            <person name="Brown C.T."/>
            <person name="Hug L.A."/>
            <person name="Sharon I."/>
            <person name="Castelle C.J."/>
            <person name="Probst A.J."/>
            <person name="Thomas B.C."/>
            <person name="Singh A."/>
            <person name="Wilkins M.J."/>
            <person name="Karaoz U."/>
            <person name="Brodie E.L."/>
            <person name="Williams K.H."/>
            <person name="Hubbard S.S."/>
            <person name="Banfield J.F."/>
        </authorList>
    </citation>
    <scope>NUCLEOTIDE SEQUENCE [LARGE SCALE GENOMIC DNA]</scope>
</reference>
<organism evidence="7 8">
    <name type="scientific">Candidatus Ryanbacteria bacterium RIFCSPHIGHO2_01_FULL_48_27</name>
    <dbReference type="NCBI Taxonomy" id="1802115"/>
    <lineage>
        <taxon>Bacteria</taxon>
        <taxon>Candidatus Ryaniibacteriota</taxon>
    </lineage>
</organism>
<accession>A0A1G2G4M3</accession>
<evidence type="ECO:0000256" key="1">
    <source>
        <dbReference type="ARBA" id="ARBA00008560"/>
    </source>
</evidence>
<proteinExistence type="inferred from homology"/>
<protein>
    <recommendedName>
        <fullName evidence="4 5">Large ribosomal subunit protein bL32</fullName>
    </recommendedName>
</protein>
<comment type="similarity">
    <text evidence="1 5">Belongs to the bacterial ribosomal protein bL32 family.</text>
</comment>
<evidence type="ECO:0000256" key="3">
    <source>
        <dbReference type="ARBA" id="ARBA00023274"/>
    </source>
</evidence>
<comment type="caution">
    <text evidence="7">The sequence shown here is derived from an EMBL/GenBank/DDBJ whole genome shotgun (WGS) entry which is preliminary data.</text>
</comment>
<dbReference type="SUPFAM" id="SSF57829">
    <property type="entry name" value="Zn-binding ribosomal proteins"/>
    <property type="match status" value="1"/>
</dbReference>
<dbReference type="HAMAP" id="MF_00340">
    <property type="entry name" value="Ribosomal_bL32"/>
    <property type="match status" value="1"/>
</dbReference>
<evidence type="ECO:0000256" key="6">
    <source>
        <dbReference type="SAM" id="MobiDB-lite"/>
    </source>
</evidence>
<dbReference type="Proteomes" id="UP000177785">
    <property type="component" value="Unassembled WGS sequence"/>
</dbReference>
<keyword evidence="3 5" id="KW-0687">Ribonucleoprotein</keyword>
<dbReference type="InterPro" id="IPR002677">
    <property type="entry name" value="Ribosomal_bL32"/>
</dbReference>
<feature type="region of interest" description="Disordered" evidence="6">
    <location>
        <begin position="1"/>
        <end position="20"/>
    </location>
</feature>
<dbReference type="InterPro" id="IPR044957">
    <property type="entry name" value="Ribosomal_bL32_bact"/>
</dbReference>
<evidence type="ECO:0000256" key="4">
    <source>
        <dbReference type="ARBA" id="ARBA00035178"/>
    </source>
</evidence>
<evidence type="ECO:0000313" key="8">
    <source>
        <dbReference type="Proteomes" id="UP000177785"/>
    </source>
</evidence>
<evidence type="ECO:0000313" key="7">
    <source>
        <dbReference type="EMBL" id="OGZ45206.1"/>
    </source>
</evidence>
<dbReference type="GO" id="GO:0003735">
    <property type="term" value="F:structural constituent of ribosome"/>
    <property type="evidence" value="ECO:0007669"/>
    <property type="project" value="InterPro"/>
</dbReference>
<name>A0A1G2G4M3_9BACT</name>
<dbReference type="AlphaFoldDB" id="A0A1G2G4M3"/>
<evidence type="ECO:0000256" key="5">
    <source>
        <dbReference type="HAMAP-Rule" id="MF_00340"/>
    </source>
</evidence>
<dbReference type="GO" id="GO:0006412">
    <property type="term" value="P:translation"/>
    <property type="evidence" value="ECO:0007669"/>
    <property type="project" value="UniProtKB-UniRule"/>
</dbReference>
<dbReference type="NCBIfam" id="TIGR01031">
    <property type="entry name" value="rpmF_bact"/>
    <property type="match status" value="1"/>
</dbReference>
<sequence length="83" mass="9427">MSVRMRHTKSHTHNRRSHHALKPVKLSSCAKCHEAVLPHRMCANCGTYQGKEIVDVLAKLTKKEKKQKEKELKAQEAIEPAVS</sequence>